<keyword evidence="15" id="KW-1185">Reference proteome</keyword>
<protein>
    <recommendedName>
        <fullName evidence="12">Protease HtpX</fullName>
        <ecNumber evidence="12">3.4.24.-</ecNumber>
    </recommendedName>
    <alternativeName>
        <fullName evidence="12">Heat shock protein HtpX</fullName>
    </alternativeName>
</protein>
<dbReference type="Proteomes" id="UP001432180">
    <property type="component" value="Chromosome"/>
</dbReference>
<dbReference type="EMBL" id="CP121472">
    <property type="protein sequence ID" value="WPL17126.1"/>
    <property type="molecule type" value="Genomic_DNA"/>
</dbReference>
<keyword evidence="4 12" id="KW-0645">Protease</keyword>
<evidence type="ECO:0000256" key="11">
    <source>
        <dbReference type="ARBA" id="ARBA00023136"/>
    </source>
</evidence>
<dbReference type="Gene3D" id="3.30.2010.10">
    <property type="entry name" value="Metalloproteases ('zincins'), catalytic domain"/>
    <property type="match status" value="1"/>
</dbReference>
<dbReference type="HAMAP" id="MF_00188">
    <property type="entry name" value="Pept_M48_protease_HtpX"/>
    <property type="match status" value="1"/>
</dbReference>
<evidence type="ECO:0000256" key="5">
    <source>
        <dbReference type="ARBA" id="ARBA00022692"/>
    </source>
</evidence>
<sequence>MMRILLFLGTNLAVLVVLSIVFSLLGLGGVQTETGGLDLGALLVMAALIGFSGSLISLVLSKWMAKRSMGVRVIEQPATPFERWLVDLVRQQSQRASIGMPEVGIFDQPAPNAFATGWNRNNALVAVSTGLLEQMTKDEVEAVVGHEISHVANGDMVTLSLIQGVVNTFVVFLARVIGHFVDRVLLKNERGYGIGYFVVTIVAEICLSVLASMIVMWFSRYREYRADAGGANLAGRDKMVSALRALQRVHEPRDLPAGEFAAFGISGKIADGFKAAFASHPPLERRIAALENARG</sequence>
<dbReference type="GO" id="GO:0008233">
    <property type="term" value="F:peptidase activity"/>
    <property type="evidence" value="ECO:0007669"/>
    <property type="project" value="UniProtKB-KW"/>
</dbReference>
<dbReference type="GO" id="GO:0006508">
    <property type="term" value="P:proteolysis"/>
    <property type="evidence" value="ECO:0007669"/>
    <property type="project" value="UniProtKB-KW"/>
</dbReference>
<organism evidence="14 15">
    <name type="scientific">Thiorhodovibrio winogradskyi</name>
    <dbReference type="NCBI Taxonomy" id="77007"/>
    <lineage>
        <taxon>Bacteria</taxon>
        <taxon>Pseudomonadati</taxon>
        <taxon>Pseudomonadota</taxon>
        <taxon>Gammaproteobacteria</taxon>
        <taxon>Chromatiales</taxon>
        <taxon>Chromatiaceae</taxon>
        <taxon>Thiorhodovibrio</taxon>
    </lineage>
</organism>
<dbReference type="EC" id="3.4.24.-" evidence="12"/>
<evidence type="ECO:0000256" key="9">
    <source>
        <dbReference type="ARBA" id="ARBA00022989"/>
    </source>
</evidence>
<comment type="subcellular location">
    <subcellularLocation>
        <location evidence="1 12">Cell membrane</location>
        <topology evidence="1 12">Multi-pass membrane protein</topology>
    </subcellularLocation>
</comment>
<gene>
    <name evidence="12 14" type="primary">htpX</name>
    <name evidence="14" type="ORF">Thiowin_02117</name>
</gene>
<evidence type="ECO:0000259" key="13">
    <source>
        <dbReference type="Pfam" id="PF01435"/>
    </source>
</evidence>
<dbReference type="InterPro" id="IPR001915">
    <property type="entry name" value="Peptidase_M48"/>
</dbReference>
<comment type="similarity">
    <text evidence="2 12">Belongs to the peptidase M48B family.</text>
</comment>
<dbReference type="NCBIfam" id="NF003965">
    <property type="entry name" value="PRK05457.1"/>
    <property type="match status" value="1"/>
</dbReference>
<evidence type="ECO:0000256" key="4">
    <source>
        <dbReference type="ARBA" id="ARBA00022670"/>
    </source>
</evidence>
<keyword evidence="10 12" id="KW-0482">Metalloprotease</keyword>
<keyword evidence="12" id="KW-0346">Stress response</keyword>
<feature type="transmembrane region" description="Helical" evidence="12">
    <location>
        <begin position="194"/>
        <end position="218"/>
    </location>
</feature>
<evidence type="ECO:0000256" key="7">
    <source>
        <dbReference type="ARBA" id="ARBA00022801"/>
    </source>
</evidence>
<keyword evidence="5 12" id="KW-0812">Transmembrane</keyword>
<keyword evidence="6 12" id="KW-0479">Metal-binding</keyword>
<evidence type="ECO:0000256" key="12">
    <source>
        <dbReference type="HAMAP-Rule" id="MF_00188"/>
    </source>
</evidence>
<dbReference type="Pfam" id="PF01435">
    <property type="entry name" value="Peptidase_M48"/>
    <property type="match status" value="1"/>
</dbReference>
<reference evidence="14 15" key="1">
    <citation type="journal article" date="2023" name="Microorganisms">
        <title>Thiorhodovibrio frisius and Trv. litoralis spp. nov., Two Novel Members from a Clade of Fastidious Purple Sulfur Bacteria That Exhibit Unique Red-Shifted Light-Harvesting Capabilities.</title>
        <authorList>
            <person name="Methner A."/>
            <person name="Kuzyk S.B."/>
            <person name="Petersen J."/>
            <person name="Bauer S."/>
            <person name="Brinkmann H."/>
            <person name="Sichau K."/>
            <person name="Wanner G."/>
            <person name="Wolf J."/>
            <person name="Neumann-Schaal M."/>
            <person name="Henke P."/>
            <person name="Tank M."/>
            <person name="Sproer C."/>
            <person name="Bunk B."/>
            <person name="Overmann J."/>
        </authorList>
    </citation>
    <scope>NUCLEOTIDE SEQUENCE [LARGE SCALE GENOMIC DNA]</scope>
    <source>
        <strain evidence="14 15">DSM 6702</strain>
    </source>
</reference>
<evidence type="ECO:0000256" key="8">
    <source>
        <dbReference type="ARBA" id="ARBA00022833"/>
    </source>
</evidence>
<keyword evidence="11 12" id="KW-0472">Membrane</keyword>
<evidence type="ECO:0000313" key="14">
    <source>
        <dbReference type="EMBL" id="WPL17126.1"/>
    </source>
</evidence>
<evidence type="ECO:0000256" key="10">
    <source>
        <dbReference type="ARBA" id="ARBA00023049"/>
    </source>
</evidence>
<name>A0ABZ0SAQ7_9GAMM</name>
<feature type="domain" description="Peptidase M48" evidence="13">
    <location>
        <begin position="83"/>
        <end position="292"/>
    </location>
</feature>
<dbReference type="PANTHER" id="PTHR43221">
    <property type="entry name" value="PROTEASE HTPX"/>
    <property type="match status" value="1"/>
</dbReference>
<evidence type="ECO:0000256" key="1">
    <source>
        <dbReference type="ARBA" id="ARBA00004651"/>
    </source>
</evidence>
<evidence type="ECO:0000256" key="2">
    <source>
        <dbReference type="ARBA" id="ARBA00009779"/>
    </source>
</evidence>
<dbReference type="RefSeq" id="WP_328987640.1">
    <property type="nucleotide sequence ID" value="NZ_CP121472.1"/>
</dbReference>
<accession>A0ABZ0SAQ7</accession>
<feature type="binding site" evidence="12">
    <location>
        <position position="146"/>
    </location>
    <ligand>
        <name>Zn(2+)</name>
        <dbReference type="ChEBI" id="CHEBI:29105"/>
        <note>catalytic</note>
    </ligand>
</feature>
<keyword evidence="8 12" id="KW-0862">Zinc</keyword>
<dbReference type="CDD" id="cd07335">
    <property type="entry name" value="M48B_HtpX_like"/>
    <property type="match status" value="1"/>
</dbReference>
<evidence type="ECO:0000313" key="15">
    <source>
        <dbReference type="Proteomes" id="UP001432180"/>
    </source>
</evidence>
<evidence type="ECO:0000256" key="3">
    <source>
        <dbReference type="ARBA" id="ARBA00022475"/>
    </source>
</evidence>
<dbReference type="InterPro" id="IPR050083">
    <property type="entry name" value="HtpX_protease"/>
</dbReference>
<evidence type="ECO:0000256" key="6">
    <source>
        <dbReference type="ARBA" id="ARBA00022723"/>
    </source>
</evidence>
<keyword evidence="9 12" id="KW-1133">Transmembrane helix</keyword>
<feature type="transmembrane region" description="Helical" evidence="12">
    <location>
        <begin position="39"/>
        <end position="60"/>
    </location>
</feature>
<keyword evidence="3 12" id="KW-1003">Cell membrane</keyword>
<keyword evidence="7 12" id="KW-0378">Hydrolase</keyword>
<dbReference type="PANTHER" id="PTHR43221:SF1">
    <property type="entry name" value="PROTEASE HTPX"/>
    <property type="match status" value="1"/>
</dbReference>
<feature type="binding site" evidence="12">
    <location>
        <position position="150"/>
    </location>
    <ligand>
        <name>Zn(2+)</name>
        <dbReference type="ChEBI" id="CHEBI:29105"/>
        <note>catalytic</note>
    </ligand>
</feature>
<feature type="binding site" evidence="12">
    <location>
        <position position="223"/>
    </location>
    <ligand>
        <name>Zn(2+)</name>
        <dbReference type="ChEBI" id="CHEBI:29105"/>
        <note>catalytic</note>
    </ligand>
</feature>
<feature type="active site" evidence="12">
    <location>
        <position position="147"/>
    </location>
</feature>
<feature type="transmembrane region" description="Helical" evidence="12">
    <location>
        <begin position="156"/>
        <end position="174"/>
    </location>
</feature>
<comment type="cofactor">
    <cofactor evidence="12">
        <name>Zn(2+)</name>
        <dbReference type="ChEBI" id="CHEBI:29105"/>
    </cofactor>
    <text evidence="12">Binds 1 zinc ion per subunit.</text>
</comment>
<proteinExistence type="inferred from homology"/>
<dbReference type="InterPro" id="IPR022919">
    <property type="entry name" value="Pept_M48_protease_HtpX"/>
</dbReference>